<proteinExistence type="predicted"/>
<dbReference type="InParanoid" id="A0A067QTJ3"/>
<protein>
    <submittedName>
        <fullName evidence="2">Uncharacterized protein</fullName>
    </submittedName>
</protein>
<organism evidence="2 3">
    <name type="scientific">Zootermopsis nevadensis</name>
    <name type="common">Dampwood termite</name>
    <dbReference type="NCBI Taxonomy" id="136037"/>
    <lineage>
        <taxon>Eukaryota</taxon>
        <taxon>Metazoa</taxon>
        <taxon>Ecdysozoa</taxon>
        <taxon>Arthropoda</taxon>
        <taxon>Hexapoda</taxon>
        <taxon>Insecta</taxon>
        <taxon>Pterygota</taxon>
        <taxon>Neoptera</taxon>
        <taxon>Polyneoptera</taxon>
        <taxon>Dictyoptera</taxon>
        <taxon>Blattodea</taxon>
        <taxon>Blattoidea</taxon>
        <taxon>Termitoidae</taxon>
        <taxon>Termopsidae</taxon>
        <taxon>Zootermopsis</taxon>
    </lineage>
</organism>
<evidence type="ECO:0000313" key="2">
    <source>
        <dbReference type="EMBL" id="KDR13337.1"/>
    </source>
</evidence>
<feature type="compositionally biased region" description="Basic residues" evidence="1">
    <location>
        <begin position="51"/>
        <end position="86"/>
    </location>
</feature>
<sequence>MYVSPLHFMDKFTFCLLGGSQFVKVGLQKGQQYKGFNSDNSISHIQSVKHAPVRSKRKTKRNSTKKVKRRAVSKRRSRPSTPRKKS</sequence>
<feature type="compositionally biased region" description="Polar residues" evidence="1">
    <location>
        <begin position="36"/>
        <end position="46"/>
    </location>
</feature>
<gene>
    <name evidence="2" type="ORF">L798_12859</name>
</gene>
<dbReference type="AlphaFoldDB" id="A0A067QTJ3"/>
<dbReference type="EMBL" id="KK852951">
    <property type="protein sequence ID" value="KDR13337.1"/>
    <property type="molecule type" value="Genomic_DNA"/>
</dbReference>
<accession>A0A067QTJ3</accession>
<reference evidence="2 3" key="1">
    <citation type="journal article" date="2014" name="Nat. Commun.">
        <title>Molecular traces of alternative social organization in a termite genome.</title>
        <authorList>
            <person name="Terrapon N."/>
            <person name="Li C."/>
            <person name="Robertson H.M."/>
            <person name="Ji L."/>
            <person name="Meng X."/>
            <person name="Booth W."/>
            <person name="Chen Z."/>
            <person name="Childers C.P."/>
            <person name="Glastad K.M."/>
            <person name="Gokhale K."/>
            <person name="Gowin J."/>
            <person name="Gronenberg W."/>
            <person name="Hermansen R.A."/>
            <person name="Hu H."/>
            <person name="Hunt B.G."/>
            <person name="Huylmans A.K."/>
            <person name="Khalil S.M."/>
            <person name="Mitchell R.D."/>
            <person name="Munoz-Torres M.C."/>
            <person name="Mustard J.A."/>
            <person name="Pan H."/>
            <person name="Reese J.T."/>
            <person name="Scharf M.E."/>
            <person name="Sun F."/>
            <person name="Vogel H."/>
            <person name="Xiao J."/>
            <person name="Yang W."/>
            <person name="Yang Z."/>
            <person name="Yang Z."/>
            <person name="Zhou J."/>
            <person name="Zhu J."/>
            <person name="Brent C.S."/>
            <person name="Elsik C.G."/>
            <person name="Goodisman M.A."/>
            <person name="Liberles D.A."/>
            <person name="Roe R.M."/>
            <person name="Vargo E.L."/>
            <person name="Vilcinskas A."/>
            <person name="Wang J."/>
            <person name="Bornberg-Bauer E."/>
            <person name="Korb J."/>
            <person name="Zhang G."/>
            <person name="Liebig J."/>
        </authorList>
    </citation>
    <scope>NUCLEOTIDE SEQUENCE [LARGE SCALE GENOMIC DNA]</scope>
    <source>
        <tissue evidence="2">Whole organism</tissue>
    </source>
</reference>
<name>A0A067QTJ3_ZOONE</name>
<evidence type="ECO:0000256" key="1">
    <source>
        <dbReference type="SAM" id="MobiDB-lite"/>
    </source>
</evidence>
<dbReference type="Proteomes" id="UP000027135">
    <property type="component" value="Unassembled WGS sequence"/>
</dbReference>
<feature type="region of interest" description="Disordered" evidence="1">
    <location>
        <begin position="36"/>
        <end position="86"/>
    </location>
</feature>
<keyword evidence="3" id="KW-1185">Reference proteome</keyword>
<evidence type="ECO:0000313" key="3">
    <source>
        <dbReference type="Proteomes" id="UP000027135"/>
    </source>
</evidence>